<dbReference type="AlphaFoldDB" id="A0AAV4S8C8"/>
<protein>
    <submittedName>
        <fullName evidence="1">Uncharacterized protein</fullName>
    </submittedName>
</protein>
<evidence type="ECO:0000313" key="1">
    <source>
        <dbReference type="EMBL" id="GIY29905.1"/>
    </source>
</evidence>
<dbReference type="Proteomes" id="UP001054837">
    <property type="component" value="Unassembled WGS sequence"/>
</dbReference>
<comment type="caution">
    <text evidence="1">The sequence shown here is derived from an EMBL/GenBank/DDBJ whole genome shotgun (WGS) entry which is preliminary data.</text>
</comment>
<organism evidence="1 2">
    <name type="scientific">Caerostris darwini</name>
    <dbReference type="NCBI Taxonomy" id="1538125"/>
    <lineage>
        <taxon>Eukaryota</taxon>
        <taxon>Metazoa</taxon>
        <taxon>Ecdysozoa</taxon>
        <taxon>Arthropoda</taxon>
        <taxon>Chelicerata</taxon>
        <taxon>Arachnida</taxon>
        <taxon>Araneae</taxon>
        <taxon>Araneomorphae</taxon>
        <taxon>Entelegynae</taxon>
        <taxon>Araneoidea</taxon>
        <taxon>Araneidae</taxon>
        <taxon>Caerostris</taxon>
    </lineage>
</organism>
<evidence type="ECO:0000313" key="2">
    <source>
        <dbReference type="Proteomes" id="UP001054837"/>
    </source>
</evidence>
<dbReference type="EMBL" id="BPLQ01007408">
    <property type="protein sequence ID" value="GIY29905.1"/>
    <property type="molecule type" value="Genomic_DNA"/>
</dbReference>
<gene>
    <name evidence="1" type="ORF">CDAR_512851</name>
</gene>
<sequence length="171" mass="19468">MDEIGKLMGIVMGNNDVVDAFLNISNSRLQVYNILRIFYFPERTPYFNCLSLNKAVTFSHQVHGSGSSVAYLQYRRDTPVNHRGGGEQGRHLQPPSAWIRVVRSLLTVPSRQPRQPPRWRRHWNCAICAHNTAFVGRPLLNGESVLLRKITNKNLGFPAAWKLLTITCTKI</sequence>
<reference evidence="1 2" key="1">
    <citation type="submission" date="2021-06" db="EMBL/GenBank/DDBJ databases">
        <title>Caerostris darwini draft genome.</title>
        <authorList>
            <person name="Kono N."/>
            <person name="Arakawa K."/>
        </authorList>
    </citation>
    <scope>NUCLEOTIDE SEQUENCE [LARGE SCALE GENOMIC DNA]</scope>
</reference>
<keyword evidence="2" id="KW-1185">Reference proteome</keyword>
<name>A0AAV4S8C8_9ARAC</name>
<proteinExistence type="predicted"/>
<accession>A0AAV4S8C8</accession>